<evidence type="ECO:0000313" key="1">
    <source>
        <dbReference type="EMBL" id="OAH57738.1"/>
    </source>
</evidence>
<evidence type="ECO:0000313" key="2">
    <source>
        <dbReference type="Proteomes" id="UP000077271"/>
    </source>
</evidence>
<reference evidence="1 2" key="1">
    <citation type="submission" date="2016-01" db="EMBL/GenBank/DDBJ databases">
        <title>Investigation of taxonomic status of Bacillus aminovorans.</title>
        <authorList>
            <person name="Verma A."/>
            <person name="Pal Y."/>
            <person name="Krishnamurthi S."/>
        </authorList>
    </citation>
    <scope>NUCLEOTIDE SEQUENCE [LARGE SCALE GENOMIC DNA]</scope>
    <source>
        <strain evidence="1 2">DSM 4337</strain>
    </source>
</reference>
<name>A0A177KWJ0_9BACI</name>
<accession>A0A177KWJ0</accession>
<gene>
    <name evidence="1" type="ORF">AWH48_01585</name>
</gene>
<dbReference type="Proteomes" id="UP000077271">
    <property type="component" value="Unassembled WGS sequence"/>
</dbReference>
<dbReference type="OrthoDB" id="9922907at2"/>
<sequence>MKPDQLRGAKKENSSSSSEINAAQLAIIGSAVVALGEIIGVCADVLALEELSNTNSQDQLSLEPIQQQLNTIQKQLDYLTREASKKH</sequence>
<comment type="caution">
    <text evidence="1">The sequence shown here is derived from an EMBL/GenBank/DDBJ whole genome shotgun (WGS) entry which is preliminary data.</text>
</comment>
<evidence type="ECO:0008006" key="3">
    <source>
        <dbReference type="Google" id="ProtNLM"/>
    </source>
</evidence>
<protein>
    <recommendedName>
        <fullName evidence="3">Translation initiation factor 2</fullName>
    </recommendedName>
</protein>
<dbReference type="RefSeq" id="WP_018392994.1">
    <property type="nucleotide sequence ID" value="NZ_LQWZ01000012.1"/>
</dbReference>
<proteinExistence type="predicted"/>
<organism evidence="1 2">
    <name type="scientific">Domibacillus aminovorans</name>
    <dbReference type="NCBI Taxonomy" id="29332"/>
    <lineage>
        <taxon>Bacteria</taxon>
        <taxon>Bacillati</taxon>
        <taxon>Bacillota</taxon>
        <taxon>Bacilli</taxon>
        <taxon>Bacillales</taxon>
        <taxon>Bacillaceae</taxon>
        <taxon>Domibacillus</taxon>
    </lineage>
</organism>
<dbReference type="AlphaFoldDB" id="A0A177KWJ0"/>
<dbReference type="EMBL" id="LQWZ01000012">
    <property type="protein sequence ID" value="OAH57738.1"/>
    <property type="molecule type" value="Genomic_DNA"/>
</dbReference>